<accession>A0A7Y0AIC2</accession>
<dbReference type="AlphaFoldDB" id="A0A7Y0AIC2"/>
<evidence type="ECO:0000313" key="1">
    <source>
        <dbReference type="EMBL" id="NML67896.1"/>
    </source>
</evidence>
<comment type="caution">
    <text evidence="1">The sequence shown here is derived from an EMBL/GenBank/DDBJ whole genome shotgun (WGS) entry which is preliminary data.</text>
</comment>
<reference evidence="1 2" key="1">
    <citation type="submission" date="2020-04" db="EMBL/GenBank/DDBJ databases">
        <title>Hymenobacter polaris sp. nov., isolated from Arctic soil.</title>
        <authorList>
            <person name="Dahal R.H."/>
        </authorList>
    </citation>
    <scope>NUCLEOTIDE SEQUENCE [LARGE SCALE GENOMIC DNA]</scope>
    <source>
        <strain evidence="1 2">RP-2-7</strain>
    </source>
</reference>
<gene>
    <name evidence="1" type="ORF">HHL22_22065</name>
</gene>
<keyword evidence="2" id="KW-1185">Reference proteome</keyword>
<proteinExistence type="predicted"/>
<organism evidence="1 2">
    <name type="scientific">Hymenobacter polaris</name>
    <dbReference type="NCBI Taxonomy" id="2682546"/>
    <lineage>
        <taxon>Bacteria</taxon>
        <taxon>Pseudomonadati</taxon>
        <taxon>Bacteroidota</taxon>
        <taxon>Cytophagia</taxon>
        <taxon>Cytophagales</taxon>
        <taxon>Hymenobacteraceae</taxon>
        <taxon>Hymenobacter</taxon>
    </lineage>
</organism>
<protein>
    <submittedName>
        <fullName evidence="1">Uncharacterized protein</fullName>
    </submittedName>
</protein>
<dbReference type="EMBL" id="JABBGH010000004">
    <property type="protein sequence ID" value="NML67896.1"/>
    <property type="molecule type" value="Genomic_DNA"/>
</dbReference>
<name>A0A7Y0AIC2_9BACT</name>
<dbReference type="Proteomes" id="UP000559626">
    <property type="component" value="Unassembled WGS sequence"/>
</dbReference>
<dbReference type="RefSeq" id="WP_169533603.1">
    <property type="nucleotide sequence ID" value="NZ_JABBGH010000004.1"/>
</dbReference>
<sequence length="347" mass="39376">MKGAAPPHLNDRQRQYLLAAYQLDQRLEAAHKNDYHRGIIAPASDWRAMPYGRWQHFLSKPPTELRQLIEEQQAASQQRLVDPGTGSTWKALAERGLVEVEERAIISGPDGYSLPHILLTREGRKLVRRLTGEVRPVTPRKVKPAKPEGLLQAQQWLALVRLYELDFEGLPADDEQGLSYGRIQSKTLEVLGAQGLVVGSPLDQPLPAKRYTITDQGREFYYAYYRTNALAYHRGHELPRPVLTAEQYTFWQRMEELNIAKTKAIAPTKEAYEAVRREMLHFQLAGPLHTLYVAPYWYIALAGRGIQLAPNVSLVDSHFDTEAEAVAAGQQLAKRWALQLSWLEPVS</sequence>
<evidence type="ECO:0000313" key="2">
    <source>
        <dbReference type="Proteomes" id="UP000559626"/>
    </source>
</evidence>